<dbReference type="Pfam" id="PF07508">
    <property type="entry name" value="Recombinase"/>
    <property type="match status" value="1"/>
</dbReference>
<gene>
    <name evidence="2" type="ORF">ACFSXZ_03275</name>
</gene>
<dbReference type="Gene3D" id="3.90.1750.20">
    <property type="entry name" value="Putative Large Serine Recombinase, Chain B, Domain 2"/>
    <property type="match status" value="1"/>
</dbReference>
<dbReference type="InterPro" id="IPR050639">
    <property type="entry name" value="SSR_resolvase"/>
</dbReference>
<comment type="caution">
    <text evidence="2">The sequence shown here is derived from an EMBL/GenBank/DDBJ whole genome shotgun (WGS) entry which is preliminary data.</text>
</comment>
<proteinExistence type="predicted"/>
<dbReference type="InterPro" id="IPR006119">
    <property type="entry name" value="Resolv_N"/>
</dbReference>
<dbReference type="PANTHER" id="PTHR30461:SF23">
    <property type="entry name" value="DNA RECOMBINASE-RELATED"/>
    <property type="match status" value="1"/>
</dbReference>
<feature type="domain" description="Recombinase" evidence="1">
    <location>
        <begin position="164"/>
        <end position="325"/>
    </location>
</feature>
<sequence>MTIRFAFYGRVSTEDQQDPEASRNWQRARARALVDRHGEIVAEFFDVGQSRSIPWKRRPQAARLLAAMRDPGRGFDAVVVGEPQRAFYGNQYGLTFPVFVHYGVGLWVPEVGGAVDPDSEAHDLVMSVFGGMSKGERSRIKIRVRSAMTAQARVEGRFLGGRPPYGYRLADAGPHPNPAKAADGKRLHRLEPDPDTAPMVRRIFAEYLAGRGIFAIAEGLTRDGVASPSASDPGRNRHRSGVAWSKGAIRVILSNPRYTGRQVWNKQRKEEVLIDVDDVALGHETRMQWNARDKWIVSDEVVHDPLIDTGTFERAQQVMAAKGAGRTTRERHRTRHCYVLRGLVHCGLCNRRMQGQQSRDLLLYRCRFPNEYGLANKIEHPRNVYLAERDLLGPLDDWLSTCFAPHRVAETVEALYQAQPDTDIDPAAVVAARAVKECDQALARHRAALEAGADPHLVTRWITETQARRAEALARSTGRVDRPRMDKQDIESLVRRLGDIRHTLARADRDDKAQVYRQLRLHATYHPGTRIVRIETTIDPDGWGYGKCPRGDLNPHALYGH</sequence>
<dbReference type="InterPro" id="IPR036162">
    <property type="entry name" value="Resolvase-like_N_sf"/>
</dbReference>
<dbReference type="SMART" id="SM00857">
    <property type="entry name" value="Resolvase"/>
    <property type="match status" value="1"/>
</dbReference>
<organism evidence="2 3">
    <name type="scientific">Amycolatopsis pigmentata</name>
    <dbReference type="NCBI Taxonomy" id="450801"/>
    <lineage>
        <taxon>Bacteria</taxon>
        <taxon>Bacillati</taxon>
        <taxon>Actinomycetota</taxon>
        <taxon>Actinomycetes</taxon>
        <taxon>Pseudonocardiales</taxon>
        <taxon>Pseudonocardiaceae</taxon>
        <taxon>Amycolatopsis</taxon>
    </lineage>
</organism>
<name>A0ABW5FK19_9PSEU</name>
<dbReference type="InterPro" id="IPR011109">
    <property type="entry name" value="DNA_bind_recombinase_dom"/>
</dbReference>
<protein>
    <submittedName>
        <fullName evidence="2">Recombinase family protein</fullName>
    </submittedName>
</protein>
<evidence type="ECO:0000259" key="1">
    <source>
        <dbReference type="PROSITE" id="PS51737"/>
    </source>
</evidence>
<dbReference type="PANTHER" id="PTHR30461">
    <property type="entry name" value="DNA-INVERTASE FROM LAMBDOID PROPHAGE"/>
    <property type="match status" value="1"/>
</dbReference>
<dbReference type="RefSeq" id="WP_378262732.1">
    <property type="nucleotide sequence ID" value="NZ_JBHUKR010000004.1"/>
</dbReference>
<dbReference type="Proteomes" id="UP001597417">
    <property type="component" value="Unassembled WGS sequence"/>
</dbReference>
<dbReference type="Gene3D" id="3.40.50.1390">
    <property type="entry name" value="Resolvase, N-terminal catalytic domain"/>
    <property type="match status" value="1"/>
</dbReference>
<reference evidence="3" key="1">
    <citation type="journal article" date="2019" name="Int. J. Syst. Evol. Microbiol.">
        <title>The Global Catalogue of Microorganisms (GCM) 10K type strain sequencing project: providing services to taxonomists for standard genome sequencing and annotation.</title>
        <authorList>
            <consortium name="The Broad Institute Genomics Platform"/>
            <consortium name="The Broad Institute Genome Sequencing Center for Infectious Disease"/>
            <person name="Wu L."/>
            <person name="Ma J."/>
        </authorList>
    </citation>
    <scope>NUCLEOTIDE SEQUENCE [LARGE SCALE GENOMIC DNA]</scope>
    <source>
        <strain evidence="3">CGMCC 4.7645</strain>
    </source>
</reference>
<dbReference type="CDD" id="cd00338">
    <property type="entry name" value="Ser_Recombinase"/>
    <property type="match status" value="1"/>
</dbReference>
<evidence type="ECO:0000313" key="2">
    <source>
        <dbReference type="EMBL" id="MFD2415344.1"/>
    </source>
</evidence>
<evidence type="ECO:0000313" key="3">
    <source>
        <dbReference type="Proteomes" id="UP001597417"/>
    </source>
</evidence>
<dbReference type="EMBL" id="JBHUKR010000004">
    <property type="protein sequence ID" value="MFD2415344.1"/>
    <property type="molecule type" value="Genomic_DNA"/>
</dbReference>
<dbReference type="InterPro" id="IPR038109">
    <property type="entry name" value="DNA_bind_recomb_sf"/>
</dbReference>
<keyword evidence="3" id="KW-1185">Reference proteome</keyword>
<dbReference type="SUPFAM" id="SSF53041">
    <property type="entry name" value="Resolvase-like"/>
    <property type="match status" value="1"/>
</dbReference>
<accession>A0ABW5FK19</accession>
<dbReference type="PROSITE" id="PS51737">
    <property type="entry name" value="RECOMBINASE_DNA_BIND"/>
    <property type="match status" value="1"/>
</dbReference>
<dbReference type="Pfam" id="PF00239">
    <property type="entry name" value="Resolvase"/>
    <property type="match status" value="1"/>
</dbReference>